<organism evidence="2">
    <name type="scientific">Accumulibacter regalis</name>
    <dbReference type="NCBI Taxonomy" id="522306"/>
    <lineage>
        <taxon>Bacteria</taxon>
        <taxon>Pseudomonadati</taxon>
        <taxon>Pseudomonadota</taxon>
        <taxon>Betaproteobacteria</taxon>
        <taxon>Candidatus Accumulibacter</taxon>
    </lineage>
</organism>
<reference evidence="2" key="1">
    <citation type="submission" date="2009-08" db="EMBL/GenBank/DDBJ databases">
        <authorList>
            <consortium name="US DOE Joint Genome Institute"/>
            <person name="Lucas S."/>
            <person name="Copeland A."/>
            <person name="Lapidus A."/>
            <person name="Glavina del Rio T."/>
            <person name="Dalin E."/>
            <person name="Tice H."/>
            <person name="Bruce D."/>
            <person name="Barry K."/>
            <person name="Pitluck S."/>
            <person name="Lowry S."/>
            <person name="Larimer F."/>
            <person name="Land M."/>
            <person name="Hauser L."/>
            <person name="Kyrpides N."/>
            <person name="Ivanova N."/>
            <person name="McMahon K.D."/>
            <person name="Hugenholtz P."/>
        </authorList>
    </citation>
    <scope>NUCLEOTIDE SEQUENCE</scope>
    <source>
        <strain evidence="2">UW-1</strain>
    </source>
</reference>
<feature type="domain" description="EAL" evidence="1">
    <location>
        <begin position="1"/>
        <end position="252"/>
    </location>
</feature>
<dbReference type="SMR" id="C7RJ19"/>
<dbReference type="OrthoDB" id="9813903at2"/>
<dbReference type="InterPro" id="IPR001633">
    <property type="entry name" value="EAL_dom"/>
</dbReference>
<protein>
    <submittedName>
        <fullName evidence="2">Diguanylate phosphodiesterase</fullName>
    </submittedName>
</protein>
<gene>
    <name evidence="2" type="ordered locus">CAP2UW1_0145</name>
</gene>
<dbReference type="Pfam" id="PF00563">
    <property type="entry name" value="EAL"/>
    <property type="match status" value="1"/>
</dbReference>
<sequence length="267" mass="28954">MNQDLLMVLECATVHYQPIVDLDTGAIAGFEALLRTVDADGDAGSIGPVIEQIESDPVLLDRLMRRLLGMISRDAVPLFERYPGFYVSVNVPPAILGARTALGEPAMRGMLSDFDLEPYLGRLVCEITERQALSAQGRAALELARQVGIRLAVDDVGTGHSGIAQMLGLTIDVLKLDRSQVVLLTTDVTAERLVRGIIVLASMIRARVVAEGVESAAQAFFLQAAGVDYGQGWFWSPALPAAELPKVFEAGFPNWRRDLVARLNEAR</sequence>
<dbReference type="SUPFAM" id="SSF141868">
    <property type="entry name" value="EAL domain-like"/>
    <property type="match status" value="1"/>
</dbReference>
<dbReference type="AlphaFoldDB" id="C7RJ19"/>
<accession>C7RJ19</accession>
<dbReference type="STRING" id="522306.CAP2UW1_0145"/>
<evidence type="ECO:0000259" key="1">
    <source>
        <dbReference type="PROSITE" id="PS50883"/>
    </source>
</evidence>
<dbReference type="CDD" id="cd01948">
    <property type="entry name" value="EAL"/>
    <property type="match status" value="1"/>
</dbReference>
<dbReference type="PANTHER" id="PTHR33121:SF79">
    <property type="entry name" value="CYCLIC DI-GMP PHOSPHODIESTERASE PDED-RELATED"/>
    <property type="match status" value="1"/>
</dbReference>
<name>C7RJ19_ACCRE</name>
<dbReference type="eggNOG" id="COG2200">
    <property type="taxonomic scope" value="Bacteria"/>
</dbReference>
<dbReference type="GO" id="GO:0071111">
    <property type="term" value="F:cyclic-guanylate-specific phosphodiesterase activity"/>
    <property type="evidence" value="ECO:0007669"/>
    <property type="project" value="InterPro"/>
</dbReference>
<dbReference type="PROSITE" id="PS50883">
    <property type="entry name" value="EAL"/>
    <property type="match status" value="1"/>
</dbReference>
<dbReference type="KEGG" id="app:CAP2UW1_0145"/>
<dbReference type="InterPro" id="IPR035919">
    <property type="entry name" value="EAL_sf"/>
</dbReference>
<proteinExistence type="predicted"/>
<dbReference type="SMART" id="SM00052">
    <property type="entry name" value="EAL"/>
    <property type="match status" value="1"/>
</dbReference>
<dbReference type="Gene3D" id="3.20.20.450">
    <property type="entry name" value="EAL domain"/>
    <property type="match status" value="1"/>
</dbReference>
<dbReference type="PANTHER" id="PTHR33121">
    <property type="entry name" value="CYCLIC DI-GMP PHOSPHODIESTERASE PDEF"/>
    <property type="match status" value="1"/>
</dbReference>
<dbReference type="EMBL" id="CP001715">
    <property type="protein sequence ID" value="ACV33505.1"/>
    <property type="molecule type" value="Genomic_DNA"/>
</dbReference>
<evidence type="ECO:0000313" key="2">
    <source>
        <dbReference type="EMBL" id="ACV33505.1"/>
    </source>
</evidence>
<dbReference type="InterPro" id="IPR050706">
    <property type="entry name" value="Cyclic-di-GMP_PDE-like"/>
</dbReference>
<reference evidence="2" key="2">
    <citation type="submission" date="2009-09" db="EMBL/GenBank/DDBJ databases">
        <title>Complete sequence of chromosome of Candidatus Accumulibacter phosphatis clade IIA str. UW-1.</title>
        <authorList>
            <consortium name="US DOE Joint Genome Institute"/>
            <person name="Martin H.G."/>
            <person name="Ivanova N."/>
            <person name="Kunin V."/>
            <person name="Warnecke F."/>
            <person name="Barry K."/>
            <person name="He S."/>
            <person name="Salamov A."/>
            <person name="Szeto E."/>
            <person name="Dalin E."/>
            <person name="Pangilinan J.L."/>
            <person name="Lapidus A."/>
            <person name="Lowry S."/>
            <person name="Kyrpides N.C."/>
            <person name="McMahon K.D."/>
            <person name="Hugenholtz P."/>
        </authorList>
    </citation>
    <scope>NUCLEOTIDE SEQUENCE [LARGE SCALE GENOMIC DNA]</scope>
    <source>
        <strain evidence="2">UW-1</strain>
    </source>
</reference>
<dbReference type="HOGENOM" id="CLU_000445_70_50_4"/>